<comment type="caution">
    <text evidence="2">The sequence shown here is derived from an EMBL/GenBank/DDBJ whole genome shotgun (WGS) entry which is preliminary data.</text>
</comment>
<gene>
    <name evidence="2" type="ORF">CLV62_101309</name>
</gene>
<evidence type="ECO:0000313" key="3">
    <source>
        <dbReference type="Proteomes" id="UP000247973"/>
    </source>
</evidence>
<accession>A0A2V3PTL7</accession>
<dbReference type="AlphaFoldDB" id="A0A2V3PTL7"/>
<evidence type="ECO:0000256" key="1">
    <source>
        <dbReference type="SAM" id="Phobius"/>
    </source>
</evidence>
<sequence length="298" mass="32587">MKIQTTIYVMLSCFYTRMQGPYFLFMTKYIVIFICLLKALSVSGQVGVNTRDVHSSAILEISSPDKGFLMPRVALLGTLDVATVKLPATGLLVFNTKTSTGGGALGNPVEANNVYYWTGTEWSLLLHKSIITEIIEEKLDELRIPKPAIYELRSNITNFLNTYAAGYAQLVPMAELVNSIPEYISFNASTNRITFQPGTYNIEFTYAGIHTGTCTLSSYYVDFPTSSGETMRRIHSTATHVAGTNSNHGGVIICTTRIVTTPIGWTIQLGRGQSGNCSSTGNTLNAYSTQVSILRLGD</sequence>
<name>A0A2V3PTL7_9BACT</name>
<organism evidence="2 3">
    <name type="scientific">Dysgonomonas alginatilytica</name>
    <dbReference type="NCBI Taxonomy" id="1605892"/>
    <lineage>
        <taxon>Bacteria</taxon>
        <taxon>Pseudomonadati</taxon>
        <taxon>Bacteroidota</taxon>
        <taxon>Bacteroidia</taxon>
        <taxon>Bacteroidales</taxon>
        <taxon>Dysgonomonadaceae</taxon>
        <taxon>Dysgonomonas</taxon>
    </lineage>
</organism>
<keyword evidence="1" id="KW-0472">Membrane</keyword>
<keyword evidence="1" id="KW-1133">Transmembrane helix</keyword>
<proteinExistence type="predicted"/>
<protein>
    <submittedName>
        <fullName evidence="2">Uncharacterized protein</fullName>
    </submittedName>
</protein>
<dbReference type="Proteomes" id="UP000247973">
    <property type="component" value="Unassembled WGS sequence"/>
</dbReference>
<evidence type="ECO:0000313" key="2">
    <source>
        <dbReference type="EMBL" id="PXV69040.1"/>
    </source>
</evidence>
<dbReference type="EMBL" id="QICL01000001">
    <property type="protein sequence ID" value="PXV69040.1"/>
    <property type="molecule type" value="Genomic_DNA"/>
</dbReference>
<feature type="transmembrane region" description="Helical" evidence="1">
    <location>
        <begin position="21"/>
        <end position="40"/>
    </location>
</feature>
<keyword evidence="3" id="KW-1185">Reference proteome</keyword>
<reference evidence="2 3" key="1">
    <citation type="submission" date="2018-03" db="EMBL/GenBank/DDBJ databases">
        <title>Genomic Encyclopedia of Archaeal and Bacterial Type Strains, Phase II (KMG-II): from individual species to whole genera.</title>
        <authorList>
            <person name="Goeker M."/>
        </authorList>
    </citation>
    <scope>NUCLEOTIDE SEQUENCE [LARGE SCALE GENOMIC DNA]</scope>
    <source>
        <strain evidence="2 3">DSM 100214</strain>
    </source>
</reference>
<keyword evidence="1" id="KW-0812">Transmembrane</keyword>